<dbReference type="OrthoDB" id="530515at2"/>
<dbReference type="RefSeq" id="WP_090096519.1">
    <property type="nucleotide sequence ID" value="NZ_FNIX01000002.1"/>
</dbReference>
<proteinExistence type="predicted"/>
<evidence type="ECO:0000313" key="1">
    <source>
        <dbReference type="EMBL" id="SDO44242.1"/>
    </source>
</evidence>
<protein>
    <submittedName>
        <fullName evidence="1">Uncharacterized protein</fullName>
    </submittedName>
</protein>
<name>A0A1H0JL02_9PSEU</name>
<keyword evidence="2" id="KW-1185">Reference proteome</keyword>
<dbReference type="Proteomes" id="UP000199691">
    <property type="component" value="Unassembled WGS sequence"/>
</dbReference>
<organism evidence="1 2">
    <name type="scientific">Lentzea jiangxiensis</name>
    <dbReference type="NCBI Taxonomy" id="641025"/>
    <lineage>
        <taxon>Bacteria</taxon>
        <taxon>Bacillati</taxon>
        <taxon>Actinomycetota</taxon>
        <taxon>Actinomycetes</taxon>
        <taxon>Pseudonocardiales</taxon>
        <taxon>Pseudonocardiaceae</taxon>
        <taxon>Lentzea</taxon>
    </lineage>
</organism>
<sequence>MARVTVQDHDLVVTIEGLDKLWALKSSLTIPLRNVRGATVDPGIVKQSKGIRAPGTHLPGVITAGTFHQEGERIFWDVRDAAKAVVIELADERYARLVVEVDDPRVTVALIESATRGS</sequence>
<accession>A0A1H0JL02</accession>
<dbReference type="STRING" id="641025.SAMN05421507_102543"/>
<dbReference type="AlphaFoldDB" id="A0A1H0JL02"/>
<reference evidence="2" key="1">
    <citation type="submission" date="2016-10" db="EMBL/GenBank/DDBJ databases">
        <authorList>
            <person name="Varghese N."/>
            <person name="Submissions S."/>
        </authorList>
    </citation>
    <scope>NUCLEOTIDE SEQUENCE [LARGE SCALE GENOMIC DNA]</scope>
    <source>
        <strain evidence="2">CGMCC 4.6609</strain>
    </source>
</reference>
<gene>
    <name evidence="1" type="ORF">SAMN05421507_102543</name>
</gene>
<dbReference type="EMBL" id="FNIX01000002">
    <property type="protein sequence ID" value="SDO44242.1"/>
    <property type="molecule type" value="Genomic_DNA"/>
</dbReference>
<evidence type="ECO:0000313" key="2">
    <source>
        <dbReference type="Proteomes" id="UP000199691"/>
    </source>
</evidence>